<dbReference type="RefSeq" id="WP_073122183.1">
    <property type="nucleotide sequence ID" value="NZ_BMEN01000005.1"/>
</dbReference>
<evidence type="ECO:0000256" key="1">
    <source>
        <dbReference type="SAM" id="SignalP"/>
    </source>
</evidence>
<keyword evidence="1" id="KW-0732">Signal</keyword>
<feature type="signal peptide" evidence="1">
    <location>
        <begin position="1"/>
        <end position="20"/>
    </location>
</feature>
<evidence type="ECO:0000313" key="3">
    <source>
        <dbReference type="Proteomes" id="UP000184109"/>
    </source>
</evidence>
<evidence type="ECO:0000313" key="2">
    <source>
        <dbReference type="EMBL" id="SHH89711.1"/>
    </source>
</evidence>
<dbReference type="CDD" id="cd14789">
    <property type="entry name" value="Tiki"/>
    <property type="match status" value="1"/>
</dbReference>
<sequence length="1185" mass="139798">MSLKKTLLLFTCLHVLISQAQEKNSLLWKISGNNLKKDSYLYGTMHVSEKIAFHLDDVFFESLLKADFVALETDPTYWLDNIYKDNELNNQLNQSLSSFNLDFYNTPFKLEQYKQEELMFFLSRESMLLNRVLYRTNPMTQNFQEDTFLDMFIYQSGKRFGKPIYSLEDYDRSSYLVKKATAAAPKEKADIWLQKLLKKQNYYDLMNNAYRDRNIYFLDSLNKGSNTEFFMKNMLYKRNEEMANNIEKIATNGSLFSAIGAAHLAGEKGVIQLLRNKGYKVTPLLSKESSKGKGLKQKIENTIVETKFTEQTSLDGFFSAKLPNKLYELNIVNNTVYLCPDLVNGSYVIVTRISTFSKLYNDNIDKENIDRLLTETIPGKIISKTPIEKQGIKGLDIVNKTKSGDFQQYQIFFTPLEILIFKMAGKKDYVKNYGSQFFNSLKFNQTSSSFTKVHPIYGGFHVEVPNYHSFTNISNTGHRLLQAIDDNQNYYFVKEVTLNDIDYIEEDEFELKRIQERFYINNEFEFSPKDFIFSKKEKSYQSSSKLKASIGKYLHLKTYTNGAHYYLLGYLSEKNEPNERFFKSFKITDFTYSKENFEIKKDTSLFFNVNTTTKPLFKNYQNQYGNEKKKDYEPFERTAVYNSRANETVFVTLQKDHDLSSYKNIDSLWNDISYKPNFSFESITNNFRSFKVYKKEKGKNNKGYYYNYLLKDSLSSKAIKVNHLVTNNVLYKLETLTDTLHNESEFIKQFYSSFTPKDTVIGKPLFKDKVDIFITALKNKDSIVLNASDYIKFDKSNIHKLVNLLKKYDFADNQLKIKKDLIKQLAKFKDKKVQSFLEKTYENSFDNPNNQFAIVSSITNEKNEESYKKLLSLFKTDIPLTSSKYKITNLFSKLSDSLELAKNLYPDILSFSTISEYKDPIYNLLAKLVEKETIDPLFYEDFKNQILTDAKIELKRQINKKIENASSNYNYNNNSNYYSEDDPLNNFVKILFPFRKEKNIKNFFNRLNYTENYYVKSTYVTLKLKEDNKLEKKFFNNLLAKLNSRGVLYKKLENIKRTDIFPKKYKTKEEIYKSYLFKNNQKENLQDTIVFIDKKEFIKSKIPYEVYFYKSKPHINSNSYDKNWKLSYISFKKKEEIGIKHYYKMENKAIDETKPIEKTIEIATEKIKLKDRKRVNLEETNYYGY</sequence>
<gene>
    <name evidence="2" type="ORF">SAMN05444281_2581</name>
</gene>
<organism evidence="2 3">
    <name type="scientific">Wenyingzhuangia marina</name>
    <dbReference type="NCBI Taxonomy" id="1195760"/>
    <lineage>
        <taxon>Bacteria</taxon>
        <taxon>Pseudomonadati</taxon>
        <taxon>Bacteroidota</taxon>
        <taxon>Flavobacteriia</taxon>
        <taxon>Flavobacteriales</taxon>
        <taxon>Flavobacteriaceae</taxon>
        <taxon>Wenyingzhuangia</taxon>
    </lineage>
</organism>
<dbReference type="InterPro" id="IPR047111">
    <property type="entry name" value="YbaP-like"/>
</dbReference>
<feature type="chain" id="PRO_5012702983" evidence="1">
    <location>
        <begin position="21"/>
        <end position="1185"/>
    </location>
</feature>
<name>A0A1M5WQE3_9FLAO</name>
<keyword evidence="3" id="KW-1185">Reference proteome</keyword>
<dbReference type="EMBL" id="FQXQ01000006">
    <property type="protein sequence ID" value="SHH89711.1"/>
    <property type="molecule type" value="Genomic_DNA"/>
</dbReference>
<protein>
    <submittedName>
        <fullName evidence="2">Uncharacterized conserved protein YbaP, TraB family</fullName>
    </submittedName>
</protein>
<dbReference type="Proteomes" id="UP000184109">
    <property type="component" value="Unassembled WGS sequence"/>
</dbReference>
<dbReference type="STRING" id="1195760.SAMN05444281_2581"/>
<proteinExistence type="predicted"/>
<dbReference type="PANTHER" id="PTHR40590:SF1">
    <property type="entry name" value="CYTOPLASMIC PROTEIN"/>
    <property type="match status" value="1"/>
</dbReference>
<dbReference type="Pfam" id="PF01963">
    <property type="entry name" value="TraB_PrgY_gumN"/>
    <property type="match status" value="1"/>
</dbReference>
<dbReference type="AlphaFoldDB" id="A0A1M5WQE3"/>
<dbReference type="OrthoDB" id="9798714at2"/>
<dbReference type="InterPro" id="IPR002816">
    <property type="entry name" value="TraB/PrgY/GumN_fam"/>
</dbReference>
<dbReference type="PANTHER" id="PTHR40590">
    <property type="entry name" value="CYTOPLASMIC PROTEIN-RELATED"/>
    <property type="match status" value="1"/>
</dbReference>
<reference evidence="3" key="1">
    <citation type="submission" date="2016-11" db="EMBL/GenBank/DDBJ databases">
        <authorList>
            <person name="Varghese N."/>
            <person name="Submissions S."/>
        </authorList>
    </citation>
    <scope>NUCLEOTIDE SEQUENCE [LARGE SCALE GENOMIC DNA]</scope>
    <source>
        <strain evidence="3">DSM 100572</strain>
    </source>
</reference>
<accession>A0A1M5WQE3</accession>